<sequence length="115" mass="13279">MENREPREPWGVKVKSGDSVVVEAGTWEILYLTEAHLDDVKKAKGSDPIELYFTITDGELDETNVLKTIPPESFEKPYNFDEIEIAYKIELSHNWKYGSIRFTGHKCEATRLYPL</sequence>
<dbReference type="RefSeq" id="XP_021819330.1">
    <property type="nucleotide sequence ID" value="XM_021963638.1"/>
</dbReference>
<name>A0A6P5SR73_PRUAV</name>
<evidence type="ECO:0000313" key="2">
    <source>
        <dbReference type="RefSeq" id="XP_021819330.1"/>
    </source>
</evidence>
<proteinExistence type="predicted"/>
<organism evidence="1 2">
    <name type="scientific">Prunus avium</name>
    <name type="common">Cherry</name>
    <name type="synonym">Cerasus avium</name>
    <dbReference type="NCBI Taxonomy" id="42229"/>
    <lineage>
        <taxon>Eukaryota</taxon>
        <taxon>Viridiplantae</taxon>
        <taxon>Streptophyta</taxon>
        <taxon>Embryophyta</taxon>
        <taxon>Tracheophyta</taxon>
        <taxon>Spermatophyta</taxon>
        <taxon>Magnoliopsida</taxon>
        <taxon>eudicotyledons</taxon>
        <taxon>Gunneridae</taxon>
        <taxon>Pentapetalae</taxon>
        <taxon>rosids</taxon>
        <taxon>fabids</taxon>
        <taxon>Rosales</taxon>
        <taxon>Rosaceae</taxon>
        <taxon>Amygdaloideae</taxon>
        <taxon>Amygdaleae</taxon>
        <taxon>Prunus</taxon>
    </lineage>
</organism>
<dbReference type="KEGG" id="pavi:110761213"/>
<keyword evidence="1" id="KW-1185">Reference proteome</keyword>
<accession>A0A6P5SR73</accession>
<gene>
    <name evidence="2" type="primary">LOC110761213</name>
</gene>
<evidence type="ECO:0000313" key="1">
    <source>
        <dbReference type="Proteomes" id="UP000515124"/>
    </source>
</evidence>
<dbReference type="GeneID" id="110761213"/>
<protein>
    <submittedName>
        <fullName evidence="2">Histone deacetylase HDT1-like</fullName>
    </submittedName>
</protein>
<reference evidence="2" key="1">
    <citation type="submission" date="2025-08" db="UniProtKB">
        <authorList>
            <consortium name="RefSeq"/>
        </authorList>
    </citation>
    <scope>IDENTIFICATION</scope>
</reference>
<dbReference type="Proteomes" id="UP000515124">
    <property type="component" value="Unplaced"/>
</dbReference>
<dbReference type="AlphaFoldDB" id="A0A6P5SR73"/>